<gene>
    <name evidence="1" type="ORF">L2E82_12591</name>
</gene>
<organism evidence="1 2">
    <name type="scientific">Cichorium intybus</name>
    <name type="common">Chicory</name>
    <dbReference type="NCBI Taxonomy" id="13427"/>
    <lineage>
        <taxon>Eukaryota</taxon>
        <taxon>Viridiplantae</taxon>
        <taxon>Streptophyta</taxon>
        <taxon>Embryophyta</taxon>
        <taxon>Tracheophyta</taxon>
        <taxon>Spermatophyta</taxon>
        <taxon>Magnoliopsida</taxon>
        <taxon>eudicotyledons</taxon>
        <taxon>Gunneridae</taxon>
        <taxon>Pentapetalae</taxon>
        <taxon>asterids</taxon>
        <taxon>campanulids</taxon>
        <taxon>Asterales</taxon>
        <taxon>Asteraceae</taxon>
        <taxon>Cichorioideae</taxon>
        <taxon>Cichorieae</taxon>
        <taxon>Cichoriinae</taxon>
        <taxon>Cichorium</taxon>
    </lineage>
</organism>
<evidence type="ECO:0000313" key="1">
    <source>
        <dbReference type="EMBL" id="KAI3782541.1"/>
    </source>
</evidence>
<reference evidence="2" key="1">
    <citation type="journal article" date="2022" name="Mol. Ecol. Resour.">
        <title>The genomes of chicory, endive, great burdock and yacon provide insights into Asteraceae palaeo-polyploidization history and plant inulin production.</title>
        <authorList>
            <person name="Fan W."/>
            <person name="Wang S."/>
            <person name="Wang H."/>
            <person name="Wang A."/>
            <person name="Jiang F."/>
            <person name="Liu H."/>
            <person name="Zhao H."/>
            <person name="Xu D."/>
            <person name="Zhang Y."/>
        </authorList>
    </citation>
    <scope>NUCLEOTIDE SEQUENCE [LARGE SCALE GENOMIC DNA]</scope>
    <source>
        <strain evidence="2">cv. Punajuju</strain>
    </source>
</reference>
<accession>A0ACB9GH48</accession>
<name>A0ACB9GH48_CICIN</name>
<dbReference type="EMBL" id="CM042010">
    <property type="protein sequence ID" value="KAI3782541.1"/>
    <property type="molecule type" value="Genomic_DNA"/>
</dbReference>
<evidence type="ECO:0000313" key="2">
    <source>
        <dbReference type="Proteomes" id="UP001055811"/>
    </source>
</evidence>
<reference evidence="1 2" key="2">
    <citation type="journal article" date="2022" name="Mol. Ecol. Resour.">
        <title>The genomes of chicory, endive, great burdock and yacon provide insights into Asteraceae paleo-polyploidization history and plant inulin production.</title>
        <authorList>
            <person name="Fan W."/>
            <person name="Wang S."/>
            <person name="Wang H."/>
            <person name="Wang A."/>
            <person name="Jiang F."/>
            <person name="Liu H."/>
            <person name="Zhao H."/>
            <person name="Xu D."/>
            <person name="Zhang Y."/>
        </authorList>
    </citation>
    <scope>NUCLEOTIDE SEQUENCE [LARGE SCALE GENOMIC DNA]</scope>
    <source>
        <strain evidence="2">cv. Punajuju</strain>
        <tissue evidence="1">Leaves</tissue>
    </source>
</reference>
<protein>
    <submittedName>
        <fullName evidence="1">Uncharacterized protein</fullName>
    </submittedName>
</protein>
<dbReference type="Proteomes" id="UP001055811">
    <property type="component" value="Linkage Group LG02"/>
</dbReference>
<comment type="caution">
    <text evidence="1">The sequence shown here is derived from an EMBL/GenBank/DDBJ whole genome shotgun (WGS) entry which is preliminary data.</text>
</comment>
<sequence>MLLFYFSQIGISKAQETWFWKCFLLTLSITRVERDFEEKYESLNNGQRVYYFGCERLREHHLLIKQKESGNVQILEKGKELLIDDSHLTQISRITRDDVYQGDGQEAGAEEKIFVPMRVRPSNGNYTVDFVDELLCF</sequence>
<proteinExistence type="predicted"/>
<keyword evidence="2" id="KW-1185">Reference proteome</keyword>